<organism evidence="1 2">
    <name type="scientific">Aspergillus granulosus</name>
    <dbReference type="NCBI Taxonomy" id="176169"/>
    <lineage>
        <taxon>Eukaryota</taxon>
        <taxon>Fungi</taxon>
        <taxon>Dikarya</taxon>
        <taxon>Ascomycota</taxon>
        <taxon>Pezizomycotina</taxon>
        <taxon>Eurotiomycetes</taxon>
        <taxon>Eurotiomycetidae</taxon>
        <taxon>Eurotiales</taxon>
        <taxon>Aspergillaceae</taxon>
        <taxon>Aspergillus</taxon>
        <taxon>Aspergillus subgen. Nidulantes</taxon>
    </lineage>
</organism>
<sequence length="217" mass="22962">MSSTTCCRDSSRCAVIRASSSFEAARSLSSLRTVALIRSTSWTDGPAPTVDSEMISLIPLEWVWAPPKADGVPEPLKNSSDSNKIPGVSGMGEIGPLLGRGGDRTLCVVDTGREFCRGGVPISGEAPGIAEERRLVGRYSDIDMTSRLLGRWKETGDSVRRNGFGVRAACSRHFARSSSNFCDQVASLITFCSAISCCTAVSSSAAFLSLCSAFCSS</sequence>
<dbReference type="Proteomes" id="UP001610334">
    <property type="component" value="Unassembled WGS sequence"/>
</dbReference>
<dbReference type="EMBL" id="JBFXLT010000104">
    <property type="protein sequence ID" value="KAL2808754.1"/>
    <property type="molecule type" value="Genomic_DNA"/>
</dbReference>
<gene>
    <name evidence="1" type="ORF">BJX63DRAFT_18633</name>
</gene>
<evidence type="ECO:0000313" key="1">
    <source>
        <dbReference type="EMBL" id="KAL2808754.1"/>
    </source>
</evidence>
<accession>A0ABR4H0K5</accession>
<reference evidence="1 2" key="1">
    <citation type="submission" date="2024-07" db="EMBL/GenBank/DDBJ databases">
        <title>Section-level genome sequencing and comparative genomics of Aspergillus sections Usti and Cavernicolus.</title>
        <authorList>
            <consortium name="Lawrence Berkeley National Laboratory"/>
            <person name="Nybo J.L."/>
            <person name="Vesth T.C."/>
            <person name="Theobald S."/>
            <person name="Frisvad J.C."/>
            <person name="Larsen T.O."/>
            <person name="Kjaerboelling I."/>
            <person name="Rothschild-Mancinelli K."/>
            <person name="Lyhne E.K."/>
            <person name="Kogle M.E."/>
            <person name="Barry K."/>
            <person name="Clum A."/>
            <person name="Na H."/>
            <person name="Ledsgaard L."/>
            <person name="Lin J."/>
            <person name="Lipzen A."/>
            <person name="Kuo A."/>
            <person name="Riley R."/>
            <person name="Mondo S."/>
            <person name="Labutti K."/>
            <person name="Haridas S."/>
            <person name="Pangalinan J."/>
            <person name="Salamov A.A."/>
            <person name="Simmons B.A."/>
            <person name="Magnuson J.K."/>
            <person name="Chen J."/>
            <person name="Drula E."/>
            <person name="Henrissat B."/>
            <person name="Wiebenga A."/>
            <person name="Lubbers R.J."/>
            <person name="Gomes A.C."/>
            <person name="Makela M.R."/>
            <person name="Stajich J."/>
            <person name="Grigoriev I.V."/>
            <person name="Mortensen U.H."/>
            <person name="De Vries R.P."/>
            <person name="Baker S.E."/>
            <person name="Andersen M.R."/>
        </authorList>
    </citation>
    <scope>NUCLEOTIDE SEQUENCE [LARGE SCALE GENOMIC DNA]</scope>
    <source>
        <strain evidence="1 2">CBS 588.65</strain>
    </source>
</reference>
<comment type="caution">
    <text evidence="1">The sequence shown here is derived from an EMBL/GenBank/DDBJ whole genome shotgun (WGS) entry which is preliminary data.</text>
</comment>
<keyword evidence="2" id="KW-1185">Reference proteome</keyword>
<evidence type="ECO:0000313" key="2">
    <source>
        <dbReference type="Proteomes" id="UP001610334"/>
    </source>
</evidence>
<protein>
    <submittedName>
        <fullName evidence="1">Uncharacterized protein</fullName>
    </submittedName>
</protein>
<proteinExistence type="predicted"/>
<name>A0ABR4H0K5_9EURO</name>